<proteinExistence type="predicted"/>
<name>S8DR46_FOMSC</name>
<reference evidence="1 2" key="1">
    <citation type="journal article" date="2012" name="Science">
        <title>The Paleozoic origin of enzymatic lignin decomposition reconstructed from 31 fungal genomes.</title>
        <authorList>
            <person name="Floudas D."/>
            <person name="Binder M."/>
            <person name="Riley R."/>
            <person name="Barry K."/>
            <person name="Blanchette R.A."/>
            <person name="Henrissat B."/>
            <person name="Martinez A.T."/>
            <person name="Otillar R."/>
            <person name="Spatafora J.W."/>
            <person name="Yadav J.S."/>
            <person name="Aerts A."/>
            <person name="Benoit I."/>
            <person name="Boyd A."/>
            <person name="Carlson A."/>
            <person name="Copeland A."/>
            <person name="Coutinho P.M."/>
            <person name="de Vries R.P."/>
            <person name="Ferreira P."/>
            <person name="Findley K."/>
            <person name="Foster B."/>
            <person name="Gaskell J."/>
            <person name="Glotzer D."/>
            <person name="Gorecki P."/>
            <person name="Heitman J."/>
            <person name="Hesse C."/>
            <person name="Hori C."/>
            <person name="Igarashi K."/>
            <person name="Jurgens J.A."/>
            <person name="Kallen N."/>
            <person name="Kersten P."/>
            <person name="Kohler A."/>
            <person name="Kuees U."/>
            <person name="Kumar T.K.A."/>
            <person name="Kuo A."/>
            <person name="LaButti K."/>
            <person name="Larrondo L.F."/>
            <person name="Lindquist E."/>
            <person name="Ling A."/>
            <person name="Lombard V."/>
            <person name="Lucas S."/>
            <person name="Lundell T."/>
            <person name="Martin R."/>
            <person name="McLaughlin D.J."/>
            <person name="Morgenstern I."/>
            <person name="Morin E."/>
            <person name="Murat C."/>
            <person name="Nagy L.G."/>
            <person name="Nolan M."/>
            <person name="Ohm R.A."/>
            <person name="Patyshakuliyeva A."/>
            <person name="Rokas A."/>
            <person name="Ruiz-Duenas F.J."/>
            <person name="Sabat G."/>
            <person name="Salamov A."/>
            <person name="Samejima M."/>
            <person name="Schmutz J."/>
            <person name="Slot J.C."/>
            <person name="St John F."/>
            <person name="Stenlid J."/>
            <person name="Sun H."/>
            <person name="Sun S."/>
            <person name="Syed K."/>
            <person name="Tsang A."/>
            <person name="Wiebenga A."/>
            <person name="Young D."/>
            <person name="Pisabarro A."/>
            <person name="Eastwood D.C."/>
            <person name="Martin F."/>
            <person name="Cullen D."/>
            <person name="Grigoriev I.V."/>
            <person name="Hibbett D.S."/>
        </authorList>
    </citation>
    <scope>NUCLEOTIDE SEQUENCE</scope>
    <source>
        <strain evidence="2">FP-58527</strain>
    </source>
</reference>
<sequence length="378" mass="41916">MLHLPNLQAATLFFTDTRAEKVGLFGNTTSLRRLDLQYTTWLPSNHSPHLTQLHLTNWRADPEVSAFLAFLRQCPNLADVFIGSLFTDDPFPATDTDFVELPRLRRLSLDELYRGDISCILPHIRTPPDIPLVMTVFVSSMNDEDASVILRFSAILSCTTAVFRMECEGPSSMAFLSQTSGVYIEDPLQSAEGSILLSRPLGQVREIWIVDDPTLPAIALGLALDPDIFRRMPAVRRLVVTIGLIRGVTSLIRNSANDTRPVITSFEILVNTPDFQDDEVRTCVASLIEMGMSHPVIMIPSGLPSAQQRIMNMDSIDSTKCLTCEQLPIPVLPDVCSEHSDLGPSWGALVAPLCKLENGSLVPERGRIRQLSKRYCLS</sequence>
<accession>S8DR46</accession>
<dbReference type="InParanoid" id="S8DR46"/>
<evidence type="ECO:0000313" key="1">
    <source>
        <dbReference type="EMBL" id="EPS95716.1"/>
    </source>
</evidence>
<dbReference type="HOGENOM" id="CLU_731650_0_0_1"/>
<dbReference type="AlphaFoldDB" id="S8DR46"/>
<evidence type="ECO:0000313" key="2">
    <source>
        <dbReference type="Proteomes" id="UP000015241"/>
    </source>
</evidence>
<dbReference type="Proteomes" id="UP000015241">
    <property type="component" value="Unassembled WGS sequence"/>
</dbReference>
<gene>
    <name evidence="1" type="ORF">FOMPIDRAFT_1019308</name>
</gene>
<dbReference type="Gene3D" id="3.80.10.10">
    <property type="entry name" value="Ribonuclease Inhibitor"/>
    <property type="match status" value="1"/>
</dbReference>
<dbReference type="SUPFAM" id="SSF52047">
    <property type="entry name" value="RNI-like"/>
    <property type="match status" value="1"/>
</dbReference>
<dbReference type="InterPro" id="IPR032675">
    <property type="entry name" value="LRR_dom_sf"/>
</dbReference>
<dbReference type="EMBL" id="KE504202">
    <property type="protein sequence ID" value="EPS95716.1"/>
    <property type="molecule type" value="Genomic_DNA"/>
</dbReference>
<protein>
    <recommendedName>
        <fullName evidence="3">F-box domain-containing protein</fullName>
    </recommendedName>
</protein>
<organism evidence="1 2">
    <name type="scientific">Fomitopsis schrenkii</name>
    <name type="common">Brown rot fungus</name>
    <dbReference type="NCBI Taxonomy" id="2126942"/>
    <lineage>
        <taxon>Eukaryota</taxon>
        <taxon>Fungi</taxon>
        <taxon>Dikarya</taxon>
        <taxon>Basidiomycota</taxon>
        <taxon>Agaricomycotina</taxon>
        <taxon>Agaricomycetes</taxon>
        <taxon>Polyporales</taxon>
        <taxon>Fomitopsis</taxon>
    </lineage>
</organism>
<keyword evidence="2" id="KW-1185">Reference proteome</keyword>
<dbReference type="STRING" id="743788.S8DR46"/>
<evidence type="ECO:0008006" key="3">
    <source>
        <dbReference type="Google" id="ProtNLM"/>
    </source>
</evidence>